<dbReference type="CDD" id="cd00082">
    <property type="entry name" value="HisKA"/>
    <property type="match status" value="1"/>
</dbReference>
<dbReference type="InterPro" id="IPR036890">
    <property type="entry name" value="HATPase_C_sf"/>
</dbReference>
<dbReference type="InterPro" id="IPR036097">
    <property type="entry name" value="HisK_dim/P_sf"/>
</dbReference>
<dbReference type="AlphaFoldDB" id="A0A1X7HNZ8"/>
<feature type="transmembrane region" description="Helical" evidence="14">
    <location>
        <begin position="36"/>
        <end position="55"/>
    </location>
</feature>
<dbReference type="InterPro" id="IPR003594">
    <property type="entry name" value="HATPase_dom"/>
</dbReference>
<dbReference type="Pfam" id="PF02518">
    <property type="entry name" value="HATPase_c"/>
    <property type="match status" value="1"/>
</dbReference>
<dbReference type="EMBL" id="LT840184">
    <property type="protein sequence ID" value="SMF89710.1"/>
    <property type="molecule type" value="Genomic_DNA"/>
</dbReference>
<evidence type="ECO:0000256" key="5">
    <source>
        <dbReference type="ARBA" id="ARBA00022553"/>
    </source>
</evidence>
<keyword evidence="10" id="KW-0067">ATP-binding</keyword>
<evidence type="ECO:0000256" key="7">
    <source>
        <dbReference type="ARBA" id="ARBA00022692"/>
    </source>
</evidence>
<feature type="transmembrane region" description="Helical" evidence="14">
    <location>
        <begin position="67"/>
        <end position="90"/>
    </location>
</feature>
<dbReference type="STRING" id="1313296.SAMN05661091_4750"/>
<evidence type="ECO:0000256" key="3">
    <source>
        <dbReference type="ARBA" id="ARBA00012438"/>
    </source>
</evidence>
<keyword evidence="11 14" id="KW-1133">Transmembrane helix</keyword>
<evidence type="ECO:0000259" key="15">
    <source>
        <dbReference type="PROSITE" id="PS50109"/>
    </source>
</evidence>
<evidence type="ECO:0000256" key="12">
    <source>
        <dbReference type="ARBA" id="ARBA00023012"/>
    </source>
</evidence>
<evidence type="ECO:0000256" key="4">
    <source>
        <dbReference type="ARBA" id="ARBA00022475"/>
    </source>
</evidence>
<dbReference type="InterPro" id="IPR005467">
    <property type="entry name" value="His_kinase_dom"/>
</dbReference>
<evidence type="ECO:0000256" key="13">
    <source>
        <dbReference type="ARBA" id="ARBA00023136"/>
    </source>
</evidence>
<protein>
    <recommendedName>
        <fullName evidence="3">histidine kinase</fullName>
        <ecNumber evidence="3">2.7.13.3</ecNumber>
    </recommendedName>
</protein>
<dbReference type="PROSITE" id="PS50109">
    <property type="entry name" value="HIS_KIN"/>
    <property type="match status" value="1"/>
</dbReference>
<dbReference type="SUPFAM" id="SSF55874">
    <property type="entry name" value="ATPase domain of HSP90 chaperone/DNA topoisomerase II/histidine kinase"/>
    <property type="match status" value="1"/>
</dbReference>
<dbReference type="SUPFAM" id="SSF47384">
    <property type="entry name" value="Homodimeric domain of signal transducing histidine kinase"/>
    <property type="match status" value="1"/>
</dbReference>
<dbReference type="PRINTS" id="PR00344">
    <property type="entry name" value="BCTRLSENSOR"/>
</dbReference>
<evidence type="ECO:0000256" key="11">
    <source>
        <dbReference type="ARBA" id="ARBA00022989"/>
    </source>
</evidence>
<dbReference type="Pfam" id="PF07694">
    <property type="entry name" value="5TM-5TMR_LYT"/>
    <property type="match status" value="1"/>
</dbReference>
<dbReference type="GO" id="GO:0005524">
    <property type="term" value="F:ATP binding"/>
    <property type="evidence" value="ECO:0007669"/>
    <property type="project" value="UniProtKB-KW"/>
</dbReference>
<dbReference type="RefSeq" id="WP_208915463.1">
    <property type="nucleotide sequence ID" value="NZ_LT840184.1"/>
</dbReference>
<organism evidence="16 17">
    <name type="scientific">Paenibacillus uliginis N3/975</name>
    <dbReference type="NCBI Taxonomy" id="1313296"/>
    <lineage>
        <taxon>Bacteria</taxon>
        <taxon>Bacillati</taxon>
        <taxon>Bacillota</taxon>
        <taxon>Bacilli</taxon>
        <taxon>Bacillales</taxon>
        <taxon>Paenibacillaceae</taxon>
        <taxon>Paenibacillus</taxon>
    </lineage>
</organism>
<keyword evidence="13 14" id="KW-0472">Membrane</keyword>
<keyword evidence="5" id="KW-0597">Phosphoprotein</keyword>
<evidence type="ECO:0000256" key="2">
    <source>
        <dbReference type="ARBA" id="ARBA00004651"/>
    </source>
</evidence>
<feature type="transmembrane region" description="Helical" evidence="14">
    <location>
        <begin position="159"/>
        <end position="179"/>
    </location>
</feature>
<accession>A0A1X7HNZ8</accession>
<keyword evidence="7 14" id="KW-0812">Transmembrane</keyword>
<evidence type="ECO:0000256" key="6">
    <source>
        <dbReference type="ARBA" id="ARBA00022679"/>
    </source>
</evidence>
<feature type="transmembrane region" description="Helical" evidence="14">
    <location>
        <begin position="7"/>
        <end position="24"/>
    </location>
</feature>
<keyword evidence="12" id="KW-0902">Two-component regulatory system</keyword>
<evidence type="ECO:0000256" key="9">
    <source>
        <dbReference type="ARBA" id="ARBA00022777"/>
    </source>
</evidence>
<dbReference type="GO" id="GO:0005886">
    <property type="term" value="C:plasma membrane"/>
    <property type="evidence" value="ECO:0007669"/>
    <property type="project" value="UniProtKB-SubCell"/>
</dbReference>
<evidence type="ECO:0000256" key="10">
    <source>
        <dbReference type="ARBA" id="ARBA00022840"/>
    </source>
</evidence>
<dbReference type="PANTHER" id="PTHR43065">
    <property type="entry name" value="SENSOR HISTIDINE KINASE"/>
    <property type="match status" value="1"/>
</dbReference>
<comment type="subcellular location">
    <subcellularLocation>
        <location evidence="2">Cell membrane</location>
        <topology evidence="2">Multi-pass membrane protein</topology>
    </subcellularLocation>
</comment>
<keyword evidence="8" id="KW-0547">Nucleotide-binding</keyword>
<dbReference type="Pfam" id="PF00512">
    <property type="entry name" value="HisKA"/>
    <property type="match status" value="1"/>
</dbReference>
<reference evidence="16 17" key="1">
    <citation type="submission" date="2017-04" db="EMBL/GenBank/DDBJ databases">
        <authorList>
            <person name="Afonso C.L."/>
            <person name="Miller P.J."/>
            <person name="Scott M.A."/>
            <person name="Spackman E."/>
            <person name="Goraichik I."/>
            <person name="Dimitrov K.M."/>
            <person name="Suarez D.L."/>
            <person name="Swayne D.E."/>
        </authorList>
    </citation>
    <scope>NUCLEOTIDE SEQUENCE [LARGE SCALE GENOMIC DNA]</scope>
    <source>
        <strain evidence="16 17">N3/975</strain>
    </source>
</reference>
<dbReference type="InterPro" id="IPR011620">
    <property type="entry name" value="Sig_transdc_His_kinase_LytS_TM"/>
</dbReference>
<evidence type="ECO:0000313" key="16">
    <source>
        <dbReference type="EMBL" id="SMF89710.1"/>
    </source>
</evidence>
<dbReference type="SMART" id="SM00388">
    <property type="entry name" value="HisKA"/>
    <property type="match status" value="1"/>
</dbReference>
<evidence type="ECO:0000256" key="14">
    <source>
        <dbReference type="SAM" id="Phobius"/>
    </source>
</evidence>
<proteinExistence type="predicted"/>
<evidence type="ECO:0000256" key="1">
    <source>
        <dbReference type="ARBA" id="ARBA00000085"/>
    </source>
</evidence>
<dbReference type="PANTHER" id="PTHR43065:SF46">
    <property type="entry name" value="C4-DICARBOXYLATE TRANSPORT SENSOR PROTEIN DCTB"/>
    <property type="match status" value="1"/>
</dbReference>
<comment type="catalytic activity">
    <reaction evidence="1">
        <text>ATP + protein L-histidine = ADP + protein N-phospho-L-histidine.</text>
        <dbReference type="EC" id="2.7.13.3"/>
    </reaction>
</comment>
<dbReference type="Proteomes" id="UP000192940">
    <property type="component" value="Chromosome I"/>
</dbReference>
<evidence type="ECO:0000256" key="8">
    <source>
        <dbReference type="ARBA" id="ARBA00022741"/>
    </source>
</evidence>
<dbReference type="Gene3D" id="3.30.565.10">
    <property type="entry name" value="Histidine kinase-like ATPase, C-terminal domain"/>
    <property type="match status" value="1"/>
</dbReference>
<dbReference type="GO" id="GO:0071555">
    <property type="term" value="P:cell wall organization"/>
    <property type="evidence" value="ECO:0007669"/>
    <property type="project" value="InterPro"/>
</dbReference>
<feature type="domain" description="Histidine kinase" evidence="15">
    <location>
        <begin position="207"/>
        <end position="415"/>
    </location>
</feature>
<sequence length="415" mass="47039">MSEIKEILLQLLFSLTPFVLYNIYYRNLEVNYSRRFIIFTCSFCLILSMTFPLSVQDGLVFDVRYVIIFFGILFGGVTTGFILLVEFIIFRLYIGGSGTLDALIILAITFPLSILLSSFYYKIRKKYWITFIAGISFSIIPIVVLYITKPDYILSNVTFNILAMPVHNCLGIWLLITLFNKSVTDKELYLKFIQNEKVETINQVAASLAHEVRNPLTTVLGFLKLIRANTLGWEKTERFIDISIEEIHRTEQILSDYLSISKPLATFHQHIDLVVQLKTVVEVMTPYANMNNVSLEASYPAAPVHITGNPTEMKQLLVNFIKNAIEASADMPKARVSIQFLQHLRRVQLEIQDNGVGMDEEQMSRLGSIYYSTKSTGTGLGLTFSYQAIRSMNGTISVKSELYSGTVFTISLPLA</sequence>
<dbReference type="GO" id="GO:0000155">
    <property type="term" value="F:phosphorelay sensor kinase activity"/>
    <property type="evidence" value="ECO:0007669"/>
    <property type="project" value="InterPro"/>
</dbReference>
<keyword evidence="4" id="KW-1003">Cell membrane</keyword>
<dbReference type="InterPro" id="IPR004358">
    <property type="entry name" value="Sig_transdc_His_kin-like_C"/>
</dbReference>
<name>A0A1X7HNZ8_9BACL</name>
<dbReference type="InterPro" id="IPR003661">
    <property type="entry name" value="HisK_dim/P_dom"/>
</dbReference>
<feature type="transmembrane region" description="Helical" evidence="14">
    <location>
        <begin position="102"/>
        <end position="121"/>
    </location>
</feature>
<keyword evidence="17" id="KW-1185">Reference proteome</keyword>
<dbReference type="SMART" id="SM00387">
    <property type="entry name" value="HATPase_c"/>
    <property type="match status" value="1"/>
</dbReference>
<dbReference type="Gene3D" id="1.10.287.130">
    <property type="match status" value="1"/>
</dbReference>
<keyword evidence="6" id="KW-0808">Transferase</keyword>
<keyword evidence="9 16" id="KW-0418">Kinase</keyword>
<gene>
    <name evidence="16" type="ORF">SAMN05661091_4750</name>
</gene>
<feature type="transmembrane region" description="Helical" evidence="14">
    <location>
        <begin position="128"/>
        <end position="147"/>
    </location>
</feature>
<dbReference type="EC" id="2.7.13.3" evidence="3"/>
<evidence type="ECO:0000313" key="17">
    <source>
        <dbReference type="Proteomes" id="UP000192940"/>
    </source>
</evidence>